<name>A0A1Y3B6I7_EURMA</name>
<gene>
    <name evidence="2" type="ORF">BLA29_011066</name>
</gene>
<protein>
    <submittedName>
        <fullName evidence="2">Uncharacterized protein</fullName>
    </submittedName>
</protein>
<dbReference type="AlphaFoldDB" id="A0A1Y3B6I7"/>
<keyword evidence="3" id="KW-1185">Reference proteome</keyword>
<accession>A0A1Y3B6I7</accession>
<evidence type="ECO:0000313" key="3">
    <source>
        <dbReference type="Proteomes" id="UP000194236"/>
    </source>
</evidence>
<comment type="caution">
    <text evidence="2">The sequence shown here is derived from an EMBL/GenBank/DDBJ whole genome shotgun (WGS) entry which is preliminary data.</text>
</comment>
<dbReference type="EMBL" id="MUJZ01041613">
    <property type="protein sequence ID" value="OTF75513.1"/>
    <property type="molecule type" value="Genomic_DNA"/>
</dbReference>
<dbReference type="Proteomes" id="UP000194236">
    <property type="component" value="Unassembled WGS sequence"/>
</dbReference>
<feature type="region of interest" description="Disordered" evidence="1">
    <location>
        <begin position="122"/>
        <end position="152"/>
    </location>
</feature>
<sequence length="152" mass="17057">MPSTQPPPPIPPQAAMESNEAGNYSRFPAAFLFFDQSSPSLHYSDPRLFELINEYFPNGNGVYPPHLFASSAFAAANSNAARNVADPIMDFNNRYQEDPQSVNWLYHLMQDPRLLFRHSQQQTMGPISNNPSQQTTQQCPNARSQTNTGQSH</sequence>
<feature type="non-terminal residue" evidence="2">
    <location>
        <position position="152"/>
    </location>
</feature>
<evidence type="ECO:0000256" key="1">
    <source>
        <dbReference type="SAM" id="MobiDB-lite"/>
    </source>
</evidence>
<organism evidence="2 3">
    <name type="scientific">Euroglyphus maynei</name>
    <name type="common">Mayne's house dust mite</name>
    <dbReference type="NCBI Taxonomy" id="6958"/>
    <lineage>
        <taxon>Eukaryota</taxon>
        <taxon>Metazoa</taxon>
        <taxon>Ecdysozoa</taxon>
        <taxon>Arthropoda</taxon>
        <taxon>Chelicerata</taxon>
        <taxon>Arachnida</taxon>
        <taxon>Acari</taxon>
        <taxon>Acariformes</taxon>
        <taxon>Sarcoptiformes</taxon>
        <taxon>Astigmata</taxon>
        <taxon>Psoroptidia</taxon>
        <taxon>Analgoidea</taxon>
        <taxon>Pyroglyphidae</taxon>
        <taxon>Pyroglyphinae</taxon>
        <taxon>Euroglyphus</taxon>
    </lineage>
</organism>
<evidence type="ECO:0000313" key="2">
    <source>
        <dbReference type="EMBL" id="OTF75513.1"/>
    </source>
</evidence>
<proteinExistence type="predicted"/>
<reference evidence="2 3" key="1">
    <citation type="submission" date="2017-03" db="EMBL/GenBank/DDBJ databases">
        <title>Genome Survey of Euroglyphus maynei.</title>
        <authorList>
            <person name="Arlian L.G."/>
            <person name="Morgan M.S."/>
            <person name="Rider S.D."/>
        </authorList>
    </citation>
    <scope>NUCLEOTIDE SEQUENCE [LARGE SCALE GENOMIC DNA]</scope>
    <source>
        <strain evidence="2">Arlian Lab</strain>
        <tissue evidence="2">Whole body</tissue>
    </source>
</reference>